<dbReference type="EMBL" id="JAMQQD010000018">
    <property type="protein sequence ID" value="MCW7517263.1"/>
    <property type="molecule type" value="Genomic_DNA"/>
</dbReference>
<organism evidence="1 2">
    <name type="scientific">Leptospira levettii</name>
    <dbReference type="NCBI Taxonomy" id="2023178"/>
    <lineage>
        <taxon>Bacteria</taxon>
        <taxon>Pseudomonadati</taxon>
        <taxon>Spirochaetota</taxon>
        <taxon>Spirochaetia</taxon>
        <taxon>Leptospirales</taxon>
        <taxon>Leptospiraceae</taxon>
        <taxon>Leptospira</taxon>
    </lineage>
</organism>
<name>A0AAW5VDU6_9LEPT</name>
<proteinExistence type="predicted"/>
<reference evidence="1" key="1">
    <citation type="submission" date="2022-06" db="EMBL/GenBank/DDBJ databases">
        <title>Leptospira isolates from biofilms formed at urban environments.</title>
        <authorList>
            <person name="Ribeiro P.S."/>
            <person name="Sousa T."/>
            <person name="Carvalho N."/>
            <person name="Aburjaile F."/>
            <person name="Neves F."/>
            <person name="Oliveira D."/>
            <person name="Blanco L."/>
            <person name="Lima J."/>
            <person name="Costa F."/>
            <person name="Brenig B."/>
            <person name="Soares S."/>
            <person name="Ramos R."/>
            <person name="Goes-Neto A."/>
            <person name="Matiuzzi M."/>
            <person name="Azevedo V."/>
            <person name="Ristow P."/>
        </authorList>
    </citation>
    <scope>NUCLEOTIDE SEQUENCE</scope>
    <source>
        <strain evidence="1">VSF7</strain>
    </source>
</reference>
<dbReference type="RefSeq" id="WP_265356588.1">
    <property type="nucleotide sequence ID" value="NZ_JAMQPS010000013.1"/>
</dbReference>
<gene>
    <name evidence="1" type="ORF">ND810_19000</name>
</gene>
<dbReference type="AlphaFoldDB" id="A0AAW5VDU6"/>
<protein>
    <submittedName>
        <fullName evidence="1">Uncharacterized protein</fullName>
    </submittedName>
</protein>
<sequence>MNLFKKKEPDELAKYSKWIKICEELINKEYPPLTSSINFTNLEIERDSKLNFSKLKNWQLICEEILDTEHSHIYYQKCFNELLNRGKSKDEILKMRKIAWLTVGWLNYVQMLWEWVDLDEKDIKIAIELQFNSSIINVNQKNELLDFIDLHK</sequence>
<evidence type="ECO:0000313" key="1">
    <source>
        <dbReference type="EMBL" id="MCW7517263.1"/>
    </source>
</evidence>
<accession>A0AAW5VDU6</accession>
<dbReference type="Proteomes" id="UP001209694">
    <property type="component" value="Unassembled WGS sequence"/>
</dbReference>
<evidence type="ECO:0000313" key="2">
    <source>
        <dbReference type="Proteomes" id="UP001209694"/>
    </source>
</evidence>
<comment type="caution">
    <text evidence="1">The sequence shown here is derived from an EMBL/GenBank/DDBJ whole genome shotgun (WGS) entry which is preliminary data.</text>
</comment>